<gene>
    <name evidence="9" type="ORF">SAMN02745218_02002</name>
</gene>
<dbReference type="GO" id="GO:0004518">
    <property type="term" value="F:nuclease activity"/>
    <property type="evidence" value="ECO:0007669"/>
    <property type="project" value="UniProtKB-KW"/>
</dbReference>
<dbReference type="SUPFAM" id="SSF88723">
    <property type="entry name" value="PIN domain-like"/>
    <property type="match status" value="1"/>
</dbReference>
<keyword evidence="2" id="KW-1277">Toxin-antitoxin system</keyword>
<evidence type="ECO:0000313" key="10">
    <source>
        <dbReference type="Proteomes" id="UP000184196"/>
    </source>
</evidence>
<name>A0A1M5ATP2_9FIRM</name>
<feature type="domain" description="PIN" evidence="8">
    <location>
        <begin position="11"/>
        <end position="123"/>
    </location>
</feature>
<evidence type="ECO:0000256" key="5">
    <source>
        <dbReference type="ARBA" id="ARBA00022801"/>
    </source>
</evidence>
<organism evidence="9 10">
    <name type="scientific">Desulfofundulus australicus DSM 11792</name>
    <dbReference type="NCBI Taxonomy" id="1121425"/>
    <lineage>
        <taxon>Bacteria</taxon>
        <taxon>Bacillati</taxon>
        <taxon>Bacillota</taxon>
        <taxon>Clostridia</taxon>
        <taxon>Eubacteriales</taxon>
        <taxon>Peptococcaceae</taxon>
        <taxon>Desulfofundulus</taxon>
    </lineage>
</organism>
<evidence type="ECO:0000313" key="9">
    <source>
        <dbReference type="EMBL" id="SHF33467.1"/>
    </source>
</evidence>
<keyword evidence="3" id="KW-0540">Nuclease</keyword>
<dbReference type="GO" id="GO:0016787">
    <property type="term" value="F:hydrolase activity"/>
    <property type="evidence" value="ECO:0007669"/>
    <property type="project" value="UniProtKB-KW"/>
</dbReference>
<keyword evidence="6" id="KW-0460">Magnesium</keyword>
<accession>A0A1M5ATP2</accession>
<dbReference type="PANTHER" id="PTHR33653">
    <property type="entry name" value="RIBONUCLEASE VAPC2"/>
    <property type="match status" value="1"/>
</dbReference>
<dbReference type="EMBL" id="FQUW01000023">
    <property type="protein sequence ID" value="SHF33467.1"/>
    <property type="molecule type" value="Genomic_DNA"/>
</dbReference>
<comment type="similarity">
    <text evidence="7">Belongs to the PINc/VapC protein family.</text>
</comment>
<dbReference type="AlphaFoldDB" id="A0A1M5ATP2"/>
<proteinExistence type="inferred from homology"/>
<evidence type="ECO:0000259" key="8">
    <source>
        <dbReference type="Pfam" id="PF01850"/>
    </source>
</evidence>
<evidence type="ECO:0000256" key="1">
    <source>
        <dbReference type="ARBA" id="ARBA00001946"/>
    </source>
</evidence>
<dbReference type="InterPro" id="IPR029060">
    <property type="entry name" value="PIN-like_dom_sf"/>
</dbReference>
<keyword evidence="10" id="KW-1185">Reference proteome</keyword>
<evidence type="ECO:0000256" key="4">
    <source>
        <dbReference type="ARBA" id="ARBA00022723"/>
    </source>
</evidence>
<evidence type="ECO:0000256" key="7">
    <source>
        <dbReference type="ARBA" id="ARBA00038093"/>
    </source>
</evidence>
<dbReference type="OrthoDB" id="9796690at2"/>
<evidence type="ECO:0000256" key="3">
    <source>
        <dbReference type="ARBA" id="ARBA00022722"/>
    </source>
</evidence>
<evidence type="ECO:0000256" key="2">
    <source>
        <dbReference type="ARBA" id="ARBA00022649"/>
    </source>
</evidence>
<evidence type="ECO:0000256" key="6">
    <source>
        <dbReference type="ARBA" id="ARBA00022842"/>
    </source>
</evidence>
<protein>
    <recommendedName>
        <fullName evidence="8">PIN domain-containing protein</fullName>
    </recommendedName>
</protein>
<reference evidence="10" key="1">
    <citation type="submission" date="2016-11" db="EMBL/GenBank/DDBJ databases">
        <authorList>
            <person name="Varghese N."/>
            <person name="Submissions S."/>
        </authorList>
    </citation>
    <scope>NUCLEOTIDE SEQUENCE [LARGE SCALE GENOMIC DNA]</scope>
    <source>
        <strain evidence="10">DSM 11792</strain>
    </source>
</reference>
<dbReference type="GO" id="GO:0046872">
    <property type="term" value="F:metal ion binding"/>
    <property type="evidence" value="ECO:0007669"/>
    <property type="project" value="UniProtKB-KW"/>
</dbReference>
<dbReference type="Gene3D" id="3.40.50.1010">
    <property type="entry name" value="5'-nuclease"/>
    <property type="match status" value="1"/>
</dbReference>
<dbReference type="PANTHER" id="PTHR33653:SF1">
    <property type="entry name" value="RIBONUCLEASE VAPC2"/>
    <property type="match status" value="1"/>
</dbReference>
<keyword evidence="4" id="KW-0479">Metal-binding</keyword>
<sequence length="137" mass="15816">MISENDRAGFLLDTDFLIDLNRGRRNNLRVRAEKLLLEINQEDLFISSVVVTEFMTGVPQPVQEQVEKMLRELYFYLTPTFEEAALAGRLRQEWLSRGYTLAIADVTNAALAISRNLVLVTRNLSHYPFEQLVIKGW</sequence>
<dbReference type="Proteomes" id="UP000184196">
    <property type="component" value="Unassembled WGS sequence"/>
</dbReference>
<dbReference type="InterPro" id="IPR050556">
    <property type="entry name" value="Type_II_TA_system_RNase"/>
</dbReference>
<keyword evidence="5" id="KW-0378">Hydrolase</keyword>
<comment type="cofactor">
    <cofactor evidence="1">
        <name>Mg(2+)</name>
        <dbReference type="ChEBI" id="CHEBI:18420"/>
    </cofactor>
</comment>
<dbReference type="Pfam" id="PF01850">
    <property type="entry name" value="PIN"/>
    <property type="match status" value="1"/>
</dbReference>
<dbReference type="InterPro" id="IPR002716">
    <property type="entry name" value="PIN_dom"/>
</dbReference>